<comment type="subcellular location">
    <subcellularLocation>
        <location evidence="9">Cytoplasm</location>
    </subcellularLocation>
</comment>
<dbReference type="InterPro" id="IPR001362">
    <property type="entry name" value="Glyco_hydro_32"/>
</dbReference>
<dbReference type="InterPro" id="IPR051214">
    <property type="entry name" value="GH32_Enzymes"/>
</dbReference>
<dbReference type="InterPro" id="IPR013320">
    <property type="entry name" value="ConA-like_dom_sf"/>
</dbReference>
<dbReference type="RefSeq" id="WP_126822785.1">
    <property type="nucleotide sequence ID" value="NZ_JBHLWU010000001.1"/>
</dbReference>
<keyword evidence="9" id="KW-0963">Cytoplasm</keyword>
<organism evidence="12 13">
    <name type="scientific">Vagococcus entomophilus</name>
    <dbReference type="NCBI Taxonomy" id="1160095"/>
    <lineage>
        <taxon>Bacteria</taxon>
        <taxon>Bacillati</taxon>
        <taxon>Bacillota</taxon>
        <taxon>Bacilli</taxon>
        <taxon>Lactobacillales</taxon>
        <taxon>Enterococcaceae</taxon>
        <taxon>Vagococcus</taxon>
    </lineage>
</organism>
<evidence type="ECO:0000256" key="2">
    <source>
        <dbReference type="ARBA" id="ARBA00009902"/>
    </source>
</evidence>
<protein>
    <recommendedName>
        <fullName evidence="4 8">Sucrose-6-phosphate hydrolase</fullName>
        <ecNumber evidence="3 8">3.2.1.26</ecNumber>
    </recommendedName>
    <alternativeName>
        <fullName evidence="7 9">Invertase</fullName>
    </alternativeName>
</protein>
<dbReference type="InterPro" id="IPR006232">
    <property type="entry name" value="Suc6P_hydrolase"/>
</dbReference>
<name>A0A430AK63_9ENTE</name>
<dbReference type="Gene3D" id="2.60.120.560">
    <property type="entry name" value="Exo-inulinase, domain 1"/>
    <property type="match status" value="1"/>
</dbReference>
<dbReference type="OrthoDB" id="9759709at2"/>
<evidence type="ECO:0000313" key="12">
    <source>
        <dbReference type="EMBL" id="RSU08307.1"/>
    </source>
</evidence>
<keyword evidence="6 8" id="KW-0326">Glycosidase</keyword>
<dbReference type="UniPathway" id="UPA00238"/>
<dbReference type="GO" id="GO:0005737">
    <property type="term" value="C:cytoplasm"/>
    <property type="evidence" value="ECO:0007669"/>
    <property type="project" value="UniProtKB-SubCell"/>
</dbReference>
<sequence length="477" mass="55647">MENKQLCTVNNERFREKYHVMAKGGWLNDPNGFCFFKGNYHIFYQYHPYSSDWGPMHWGHAISKDLVHWETLPIALYPGNEFDKDGCFSGSAIVKENQLYLIYTGHNYYDENNPENFWQTQNIAVSKDGIHFEKYPGNPVIATPPDDNSIHFRDPKVWQENDQYYMIVGSQNKEEVGRALLYQSIDLIHWSIKGEISKAISSHSEGFMWECPDFFKLNDQYVLISSPQGIESKTEKYLNLFQTGYFIGEMDYENTNFSRNEFLELDYGHDFYAAQTMLAPDGRRILIGWMSMWESEMKEKEDGWAGALTIARELILTADKKLRMCPVAEMKKLRHKQVLKKQLTLSACYVVNDLKPQQEINVTVDLVSYCGKEVAFLLLNQQQETVLKLSYSRNEEKLTMFRPGKDCYRYAHLPKANQLSLTLYLDTSSAEWFINDGSKVFTERFYEESTLRFAINTDSIVTTSLEVYNLDTDVIRY</sequence>
<comment type="similarity">
    <text evidence="2 8">Belongs to the glycosyl hydrolase 32 family.</text>
</comment>
<comment type="pathway">
    <text evidence="1 9">Glycan biosynthesis; sucrose metabolism.</text>
</comment>
<dbReference type="PANTHER" id="PTHR43101:SF1">
    <property type="entry name" value="BETA-FRUCTOSIDASE"/>
    <property type="match status" value="1"/>
</dbReference>
<evidence type="ECO:0000256" key="7">
    <source>
        <dbReference type="ARBA" id="ARBA00033367"/>
    </source>
</evidence>
<dbReference type="CDD" id="cd08996">
    <property type="entry name" value="GH32_FFase"/>
    <property type="match status" value="1"/>
</dbReference>
<comment type="catalytic activity">
    <reaction evidence="8">
        <text>Hydrolysis of terminal non-reducing beta-D-fructofuranoside residues in beta-D-fructofuranosides.</text>
        <dbReference type="EC" id="3.2.1.26"/>
    </reaction>
</comment>
<dbReference type="Gene3D" id="2.115.10.20">
    <property type="entry name" value="Glycosyl hydrolase domain, family 43"/>
    <property type="match status" value="1"/>
</dbReference>
<dbReference type="Proteomes" id="UP000288669">
    <property type="component" value="Unassembled WGS sequence"/>
</dbReference>
<proteinExistence type="inferred from homology"/>
<keyword evidence="9" id="KW-0119">Carbohydrate metabolism</keyword>
<dbReference type="AlphaFoldDB" id="A0A430AK63"/>
<dbReference type="NCBIfam" id="TIGR01322">
    <property type="entry name" value="scrB_fam"/>
    <property type="match status" value="1"/>
</dbReference>
<comment type="function">
    <text evidence="9">Enables the bacterium to metabolize sucrose as a sole carbon source.</text>
</comment>
<dbReference type="SMART" id="SM00640">
    <property type="entry name" value="Glyco_32"/>
    <property type="match status" value="1"/>
</dbReference>
<feature type="domain" description="Glycosyl hydrolase family 32 C-terminal" evidence="11">
    <location>
        <begin position="331"/>
        <end position="467"/>
    </location>
</feature>
<dbReference type="Pfam" id="PF00251">
    <property type="entry name" value="Glyco_hydro_32N"/>
    <property type="match status" value="1"/>
</dbReference>
<comment type="caution">
    <text evidence="12">The sequence shown here is derived from an EMBL/GenBank/DDBJ whole genome shotgun (WGS) entry which is preliminary data.</text>
</comment>
<dbReference type="InterPro" id="IPR013148">
    <property type="entry name" value="Glyco_hydro_32_N"/>
</dbReference>
<dbReference type="EMBL" id="NGJZ01000001">
    <property type="protein sequence ID" value="RSU08307.1"/>
    <property type="molecule type" value="Genomic_DNA"/>
</dbReference>
<evidence type="ECO:0000259" key="11">
    <source>
        <dbReference type="Pfam" id="PF08244"/>
    </source>
</evidence>
<dbReference type="PANTHER" id="PTHR43101">
    <property type="entry name" value="BETA-FRUCTOSIDASE"/>
    <property type="match status" value="1"/>
</dbReference>
<evidence type="ECO:0000256" key="4">
    <source>
        <dbReference type="ARBA" id="ARBA00019623"/>
    </source>
</evidence>
<dbReference type="InterPro" id="IPR023296">
    <property type="entry name" value="Glyco_hydro_beta-prop_sf"/>
</dbReference>
<reference evidence="12 13" key="1">
    <citation type="submission" date="2017-05" db="EMBL/GenBank/DDBJ databases">
        <title>Vagococcus spp. assemblies.</title>
        <authorList>
            <person name="Gulvik C.A."/>
        </authorList>
    </citation>
    <scope>NUCLEOTIDE SEQUENCE [LARGE SCALE GENOMIC DNA]</scope>
    <source>
        <strain evidence="12 13">DSM 24756</strain>
    </source>
</reference>
<evidence type="ECO:0000256" key="1">
    <source>
        <dbReference type="ARBA" id="ARBA00004914"/>
    </source>
</evidence>
<evidence type="ECO:0000256" key="8">
    <source>
        <dbReference type="RuleBase" id="RU362110"/>
    </source>
</evidence>
<dbReference type="InterPro" id="IPR013189">
    <property type="entry name" value="Glyco_hydro_32_C"/>
</dbReference>
<accession>A0A430AK63</accession>
<dbReference type="GO" id="GO:0004564">
    <property type="term" value="F:beta-fructofuranosidase activity"/>
    <property type="evidence" value="ECO:0007669"/>
    <property type="project" value="UniProtKB-EC"/>
</dbReference>
<keyword evidence="13" id="KW-1185">Reference proteome</keyword>
<dbReference type="GO" id="GO:0005985">
    <property type="term" value="P:sucrose metabolic process"/>
    <property type="evidence" value="ECO:0007669"/>
    <property type="project" value="UniProtKB-UniPathway"/>
</dbReference>
<dbReference type="EC" id="3.2.1.26" evidence="3 8"/>
<feature type="domain" description="Glycosyl hydrolase family 32 N-terminal" evidence="10">
    <location>
        <begin position="19"/>
        <end position="325"/>
    </location>
</feature>
<evidence type="ECO:0000256" key="5">
    <source>
        <dbReference type="ARBA" id="ARBA00022801"/>
    </source>
</evidence>
<evidence type="ECO:0000256" key="3">
    <source>
        <dbReference type="ARBA" id="ARBA00012758"/>
    </source>
</evidence>
<dbReference type="SUPFAM" id="SSF75005">
    <property type="entry name" value="Arabinanase/levansucrase/invertase"/>
    <property type="match status" value="1"/>
</dbReference>
<gene>
    <name evidence="12" type="ORF">CBF30_03440</name>
</gene>
<evidence type="ECO:0000313" key="13">
    <source>
        <dbReference type="Proteomes" id="UP000288669"/>
    </source>
</evidence>
<evidence type="ECO:0000259" key="10">
    <source>
        <dbReference type="Pfam" id="PF00251"/>
    </source>
</evidence>
<evidence type="ECO:0000256" key="6">
    <source>
        <dbReference type="ARBA" id="ARBA00023295"/>
    </source>
</evidence>
<dbReference type="Pfam" id="PF08244">
    <property type="entry name" value="Glyco_hydro_32C"/>
    <property type="match status" value="1"/>
</dbReference>
<evidence type="ECO:0000256" key="9">
    <source>
        <dbReference type="RuleBase" id="RU365015"/>
    </source>
</evidence>
<keyword evidence="5 8" id="KW-0378">Hydrolase</keyword>
<dbReference type="SUPFAM" id="SSF49899">
    <property type="entry name" value="Concanavalin A-like lectins/glucanases"/>
    <property type="match status" value="1"/>
</dbReference>